<organism evidence="2 3">
    <name type="scientific">Hyaloperonospora arabidopsidis (strain Emoy2)</name>
    <name type="common">Downy mildew agent</name>
    <name type="synonym">Peronospora arabidopsidis</name>
    <dbReference type="NCBI Taxonomy" id="559515"/>
    <lineage>
        <taxon>Eukaryota</taxon>
        <taxon>Sar</taxon>
        <taxon>Stramenopiles</taxon>
        <taxon>Oomycota</taxon>
        <taxon>Peronosporomycetes</taxon>
        <taxon>Peronosporales</taxon>
        <taxon>Peronosporaceae</taxon>
        <taxon>Hyaloperonospora</taxon>
    </lineage>
</organism>
<keyword evidence="3" id="KW-1185">Reference proteome</keyword>
<evidence type="ECO:0000256" key="1">
    <source>
        <dbReference type="SAM" id="MobiDB-lite"/>
    </source>
</evidence>
<proteinExistence type="predicted"/>
<dbReference type="VEuPathDB" id="FungiDB:HpaG814662"/>
<reference evidence="2" key="2">
    <citation type="submission" date="2015-06" db="UniProtKB">
        <authorList>
            <consortium name="EnsemblProtists"/>
        </authorList>
    </citation>
    <scope>IDENTIFICATION</scope>
    <source>
        <strain evidence="2">Emoy2</strain>
    </source>
</reference>
<dbReference type="InParanoid" id="M4C6D0"/>
<name>M4C6D0_HYAAE</name>
<accession>M4C6D0</accession>
<dbReference type="Proteomes" id="UP000011713">
    <property type="component" value="Unassembled WGS sequence"/>
</dbReference>
<evidence type="ECO:0000313" key="3">
    <source>
        <dbReference type="Proteomes" id="UP000011713"/>
    </source>
</evidence>
<reference evidence="3" key="1">
    <citation type="journal article" date="2010" name="Science">
        <title>Signatures of adaptation to obligate biotrophy in the Hyaloperonospora arabidopsidis genome.</title>
        <authorList>
            <person name="Baxter L."/>
            <person name="Tripathy S."/>
            <person name="Ishaque N."/>
            <person name="Boot N."/>
            <person name="Cabral A."/>
            <person name="Kemen E."/>
            <person name="Thines M."/>
            <person name="Ah-Fong A."/>
            <person name="Anderson R."/>
            <person name="Badejoko W."/>
            <person name="Bittner-Eddy P."/>
            <person name="Boore J.L."/>
            <person name="Chibucos M.C."/>
            <person name="Coates M."/>
            <person name="Dehal P."/>
            <person name="Delehaunty K."/>
            <person name="Dong S."/>
            <person name="Downton P."/>
            <person name="Dumas B."/>
            <person name="Fabro G."/>
            <person name="Fronick C."/>
            <person name="Fuerstenberg S.I."/>
            <person name="Fulton L."/>
            <person name="Gaulin E."/>
            <person name="Govers F."/>
            <person name="Hughes L."/>
            <person name="Humphray S."/>
            <person name="Jiang R.H."/>
            <person name="Judelson H."/>
            <person name="Kamoun S."/>
            <person name="Kyung K."/>
            <person name="Meijer H."/>
            <person name="Minx P."/>
            <person name="Morris P."/>
            <person name="Nelson J."/>
            <person name="Phuntumart V."/>
            <person name="Qutob D."/>
            <person name="Rehmany A."/>
            <person name="Rougon-Cardoso A."/>
            <person name="Ryden P."/>
            <person name="Torto-Alalibo T."/>
            <person name="Studholme D."/>
            <person name="Wang Y."/>
            <person name="Win J."/>
            <person name="Wood J."/>
            <person name="Clifton S.W."/>
            <person name="Rogers J."/>
            <person name="Van den Ackerveken G."/>
            <person name="Jones J.D."/>
            <person name="McDowell J.M."/>
            <person name="Beynon J."/>
            <person name="Tyler B.M."/>
        </authorList>
    </citation>
    <scope>NUCLEOTIDE SEQUENCE [LARGE SCALE GENOMIC DNA]</scope>
    <source>
        <strain evidence="3">Emoy2</strain>
    </source>
</reference>
<dbReference type="EnsemblProtists" id="HpaT814662">
    <property type="protein sequence ID" value="HpaP814662"/>
    <property type="gene ID" value="HpaG814662"/>
</dbReference>
<feature type="region of interest" description="Disordered" evidence="1">
    <location>
        <begin position="27"/>
        <end position="55"/>
    </location>
</feature>
<dbReference type="HOGENOM" id="CLU_1638601_0_0_1"/>
<sequence>MNENEHFSTFSRTDVRLLERIKDMKTGGYATHSPLGQRKSSGRGYRESTTTTASVPSSHDGYFNFLSVGDSMVESDACFAADESKCRRLPRRSSSSSTQTMRKCCSRWSSHLTRTSKYAAGRTISTSGCPESSWRSCGACLYKGVLVDNQSDVVCAQSHPVY</sequence>
<dbReference type="EMBL" id="ABWE02000941">
    <property type="status" value="NOT_ANNOTATED_CDS"/>
    <property type="molecule type" value="Genomic_DNA"/>
</dbReference>
<evidence type="ECO:0000313" key="2">
    <source>
        <dbReference type="EnsemblProtists" id="HpaP814662"/>
    </source>
</evidence>
<protein>
    <submittedName>
        <fullName evidence="2">Uncharacterized protein</fullName>
    </submittedName>
</protein>
<dbReference type="AlphaFoldDB" id="M4C6D0"/>